<evidence type="ECO:0000256" key="1">
    <source>
        <dbReference type="SAM" id="MobiDB-lite"/>
    </source>
</evidence>
<dbReference type="EMBL" id="FN655955">
    <property type="protein sequence ID" value="CBY40500.1"/>
    <property type="molecule type" value="Genomic_DNA"/>
</dbReference>
<proteinExistence type="predicted"/>
<protein>
    <submittedName>
        <fullName evidence="2">Uncharacterized protein</fullName>
    </submittedName>
</protein>
<dbReference type="AlphaFoldDB" id="E4YYH2"/>
<feature type="compositionally biased region" description="Polar residues" evidence="1">
    <location>
        <begin position="20"/>
        <end position="30"/>
    </location>
</feature>
<feature type="region of interest" description="Disordered" evidence="1">
    <location>
        <begin position="1"/>
        <end position="34"/>
    </location>
</feature>
<reference evidence="2" key="1">
    <citation type="journal article" date="2010" name="Science">
        <title>Plasticity of animal genome architecture unmasked by rapid evolution of a pelagic tunicate.</title>
        <authorList>
            <person name="Denoeud F."/>
            <person name="Henriet S."/>
            <person name="Mungpakdee S."/>
            <person name="Aury J.M."/>
            <person name="Da Silva C."/>
            <person name="Brinkmann H."/>
            <person name="Mikhaleva J."/>
            <person name="Olsen L.C."/>
            <person name="Jubin C."/>
            <person name="Canestro C."/>
            <person name="Bouquet J.M."/>
            <person name="Danks G."/>
            <person name="Poulain J."/>
            <person name="Campsteijn C."/>
            <person name="Adamski M."/>
            <person name="Cross I."/>
            <person name="Yadetie F."/>
            <person name="Muffato M."/>
            <person name="Louis A."/>
            <person name="Butcher S."/>
            <person name="Tsagkogeorga G."/>
            <person name="Konrad A."/>
            <person name="Singh S."/>
            <person name="Jensen M.F."/>
            <person name="Cong E.H."/>
            <person name="Eikeseth-Otteraa H."/>
            <person name="Noel B."/>
            <person name="Anthouard V."/>
            <person name="Porcel B.M."/>
            <person name="Kachouri-Lafond R."/>
            <person name="Nishino A."/>
            <person name="Ugolini M."/>
            <person name="Chourrout P."/>
            <person name="Nishida H."/>
            <person name="Aasland R."/>
            <person name="Huzurbazar S."/>
            <person name="Westhof E."/>
            <person name="Delsuc F."/>
            <person name="Lehrach H."/>
            <person name="Reinhardt R."/>
            <person name="Weissenbach J."/>
            <person name="Roy S.W."/>
            <person name="Artiguenave F."/>
            <person name="Postlethwait J.H."/>
            <person name="Manak J.R."/>
            <person name="Thompson E.M."/>
            <person name="Jaillon O."/>
            <person name="Du Pasquier L."/>
            <person name="Boudinot P."/>
            <person name="Liberles D.A."/>
            <person name="Volff J.N."/>
            <person name="Philippe H."/>
            <person name="Lenhard B."/>
            <person name="Roest Crollius H."/>
            <person name="Wincker P."/>
            <person name="Chourrout D."/>
        </authorList>
    </citation>
    <scope>NUCLEOTIDE SEQUENCE [LARGE SCALE GENOMIC DNA]</scope>
</reference>
<organism evidence="2">
    <name type="scientific">Oikopleura dioica</name>
    <name type="common">Tunicate</name>
    <dbReference type="NCBI Taxonomy" id="34765"/>
    <lineage>
        <taxon>Eukaryota</taxon>
        <taxon>Metazoa</taxon>
        <taxon>Chordata</taxon>
        <taxon>Tunicata</taxon>
        <taxon>Appendicularia</taxon>
        <taxon>Copelata</taxon>
        <taxon>Oikopleuridae</taxon>
        <taxon>Oikopleura</taxon>
    </lineage>
</organism>
<name>E4YYH2_OIKDI</name>
<evidence type="ECO:0000313" key="2">
    <source>
        <dbReference type="EMBL" id="CBY40500.1"/>
    </source>
</evidence>
<accession>E4YYH2</accession>
<sequence length="220" mass="24761">MENKINDAERSAVNRDSQDQRSVASPQQPTIYEAPPSYSNVIEQQAEIISNWNAQKETSNASAVTIQPMPNSQTPTIPADFNFQLFSCLEEPTMCLKLTTKKKQSIIEPNITVFCFEKTFTARLHMSLYSMGCIFDVFFSSMKECCCVFSPALAAGVEICGLVGSCTAAYILCQQRQQIMRHSLIPRNNFKEFLTSLCCYFCVLVQHERHVRSSSYTSTA</sequence>
<dbReference type="Proteomes" id="UP000011014">
    <property type="component" value="Unassembled WGS sequence"/>
</dbReference>
<feature type="compositionally biased region" description="Basic and acidic residues" evidence="1">
    <location>
        <begin position="1"/>
        <end position="19"/>
    </location>
</feature>
<gene>
    <name evidence="2" type="ORF">GSOID_T00022509001</name>
</gene>